<dbReference type="GO" id="GO:0051701">
    <property type="term" value="P:biological process involved in interaction with host"/>
    <property type="evidence" value="ECO:0007669"/>
    <property type="project" value="TreeGrafter"/>
</dbReference>
<gene>
    <name evidence="3" type="ORF">BJ988_000149</name>
</gene>
<sequence>MTARAPSSARKRLAGLAALAVLTLAVATTLGIYTKAFKPATMVSIDAPRAGLLMDRGAQVRLHGLPVGEVRDVEAGAGGGAVLSVALEPDHVPLIPRDVAADITPTTVFGAKYVDLLTSGATVADPVTAGSVIRTVDVTIEANDIFGQLQEVLTTVEPDRLNATLTAMATALDGRGSDLGAYLSEVNSYLGHLNGSMPALATDLDRADDVLDTYADVAPELISTAGHLTVTSRTLDKQSAGLQAMLTSFTSAAGTADDLLVASAEPMVTSLALLRPVTDTLARYSPELPCLLEGLVKHRDSVMEFLGADLPGIQGLVSLLPAQQGYKYPRDLPKLVPDSGPDCLSLPEMKLANPPHRDFDDGVGTYDEGSDELSVGKDPVKVYLDLLEGWFGTTGLNALIDELARTGAVR</sequence>
<reference evidence="3 4" key="1">
    <citation type="submission" date="2020-07" db="EMBL/GenBank/DDBJ databases">
        <title>Sequencing the genomes of 1000 actinobacteria strains.</title>
        <authorList>
            <person name="Klenk H.-P."/>
        </authorList>
    </citation>
    <scope>NUCLEOTIDE SEQUENCE [LARGE SCALE GENOMIC DNA]</scope>
    <source>
        <strain evidence="3 4">DSM 26487</strain>
    </source>
</reference>
<evidence type="ECO:0000259" key="2">
    <source>
        <dbReference type="Pfam" id="PF11887"/>
    </source>
</evidence>
<evidence type="ECO:0000259" key="1">
    <source>
        <dbReference type="Pfam" id="PF02470"/>
    </source>
</evidence>
<evidence type="ECO:0000313" key="3">
    <source>
        <dbReference type="EMBL" id="NYI75501.1"/>
    </source>
</evidence>
<name>A0A7Z0IQ62_9ACTN</name>
<dbReference type="Proteomes" id="UP000564496">
    <property type="component" value="Unassembled WGS sequence"/>
</dbReference>
<organism evidence="3 4">
    <name type="scientific">Nocardioides panzhihuensis</name>
    <dbReference type="NCBI Taxonomy" id="860243"/>
    <lineage>
        <taxon>Bacteria</taxon>
        <taxon>Bacillati</taxon>
        <taxon>Actinomycetota</taxon>
        <taxon>Actinomycetes</taxon>
        <taxon>Propionibacteriales</taxon>
        <taxon>Nocardioidaceae</taxon>
        <taxon>Nocardioides</taxon>
    </lineage>
</organism>
<dbReference type="RefSeq" id="WP_179656219.1">
    <property type="nucleotide sequence ID" value="NZ_JACBZR010000001.1"/>
</dbReference>
<dbReference type="InterPro" id="IPR052336">
    <property type="entry name" value="MlaD_Phospholipid_Transporter"/>
</dbReference>
<feature type="domain" description="Mce/MlaD" evidence="1">
    <location>
        <begin position="43"/>
        <end position="117"/>
    </location>
</feature>
<dbReference type="Pfam" id="PF11887">
    <property type="entry name" value="Mce4_CUP1"/>
    <property type="match status" value="1"/>
</dbReference>
<dbReference type="EMBL" id="JACBZR010000001">
    <property type="protein sequence ID" value="NYI75501.1"/>
    <property type="molecule type" value="Genomic_DNA"/>
</dbReference>
<comment type="caution">
    <text evidence="3">The sequence shown here is derived from an EMBL/GenBank/DDBJ whole genome shotgun (WGS) entry which is preliminary data.</text>
</comment>
<dbReference type="PANTHER" id="PTHR33371">
    <property type="entry name" value="INTERMEMBRANE PHOSPHOLIPID TRANSPORT SYSTEM BINDING PROTEIN MLAD-RELATED"/>
    <property type="match status" value="1"/>
</dbReference>
<dbReference type="AlphaFoldDB" id="A0A7Z0IQ62"/>
<dbReference type="Pfam" id="PF02470">
    <property type="entry name" value="MlaD"/>
    <property type="match status" value="1"/>
</dbReference>
<dbReference type="GO" id="GO:0005576">
    <property type="term" value="C:extracellular region"/>
    <property type="evidence" value="ECO:0007669"/>
    <property type="project" value="TreeGrafter"/>
</dbReference>
<protein>
    <submittedName>
        <fullName evidence="3">Phospholipid/cholesterol/gamma-HCH transport system substrate-binding protein</fullName>
    </submittedName>
</protein>
<dbReference type="NCBIfam" id="TIGR00996">
    <property type="entry name" value="Mtu_fam_mce"/>
    <property type="match status" value="1"/>
</dbReference>
<accession>A0A7Z0IQ62</accession>
<dbReference type="InterPro" id="IPR005693">
    <property type="entry name" value="Mce"/>
</dbReference>
<feature type="domain" description="Mammalian cell entry C-terminal" evidence="2">
    <location>
        <begin position="125"/>
        <end position="341"/>
    </location>
</feature>
<evidence type="ECO:0000313" key="4">
    <source>
        <dbReference type="Proteomes" id="UP000564496"/>
    </source>
</evidence>
<proteinExistence type="predicted"/>
<dbReference type="InterPro" id="IPR003399">
    <property type="entry name" value="Mce/MlaD"/>
</dbReference>
<keyword evidence="4" id="KW-1185">Reference proteome</keyword>
<dbReference type="PANTHER" id="PTHR33371:SF19">
    <property type="entry name" value="MCE-FAMILY PROTEIN MCE4A"/>
    <property type="match status" value="1"/>
</dbReference>
<dbReference type="InterPro" id="IPR024516">
    <property type="entry name" value="Mce_C"/>
</dbReference>